<evidence type="ECO:0000313" key="4">
    <source>
        <dbReference type="EMBL" id="MCW3488141.1"/>
    </source>
</evidence>
<dbReference type="Proteomes" id="UP001207742">
    <property type="component" value="Unassembled WGS sequence"/>
</dbReference>
<dbReference type="InterPro" id="IPR027385">
    <property type="entry name" value="Beta-barrel_OMP"/>
</dbReference>
<evidence type="ECO:0000256" key="1">
    <source>
        <dbReference type="ARBA" id="ARBA00022729"/>
    </source>
</evidence>
<dbReference type="SUPFAM" id="SSF56925">
    <property type="entry name" value="OMPA-like"/>
    <property type="match status" value="1"/>
</dbReference>
<protein>
    <recommendedName>
        <fullName evidence="3">Outer membrane protein beta-barrel domain-containing protein</fullName>
    </recommendedName>
</protein>
<evidence type="ECO:0000256" key="2">
    <source>
        <dbReference type="SAM" id="SignalP"/>
    </source>
</evidence>
<dbReference type="Gene3D" id="2.40.160.20">
    <property type="match status" value="1"/>
</dbReference>
<sequence length="201" mass="22015">MKKLIVLAAVALFGANVAKAQFKKGDVILGGNLNVSTKSEKLKNSDTKSTETSFGISPKVGMALNSQWVVGVFAKSEFGSNKDAAKVKTKTYDITPGVFVRNYHMIGESKFAFFAEANAGYRFGQRKVADVKTNTYNGFNVNVLPGITYFVTKNFMIEGAFGGLSYSYEQDKIAATGAKVNTSKFDFNFPKEFQLGVNWIF</sequence>
<feature type="domain" description="Outer membrane protein beta-barrel" evidence="3">
    <location>
        <begin position="6"/>
        <end position="201"/>
    </location>
</feature>
<name>A0ABT3IVX9_9BACT</name>
<evidence type="ECO:0000259" key="3">
    <source>
        <dbReference type="Pfam" id="PF13505"/>
    </source>
</evidence>
<dbReference type="RefSeq" id="WP_264734945.1">
    <property type="nucleotide sequence ID" value="NZ_JAPDNR010000001.1"/>
</dbReference>
<dbReference type="EMBL" id="JAPDNS010000002">
    <property type="protein sequence ID" value="MCW3488141.1"/>
    <property type="molecule type" value="Genomic_DNA"/>
</dbReference>
<feature type="chain" id="PRO_5047215619" description="Outer membrane protein beta-barrel domain-containing protein" evidence="2">
    <location>
        <begin position="21"/>
        <end position="201"/>
    </location>
</feature>
<dbReference type="Pfam" id="PF13505">
    <property type="entry name" value="OMP_b-brl"/>
    <property type="match status" value="1"/>
</dbReference>
<dbReference type="InterPro" id="IPR011250">
    <property type="entry name" value="OMP/PagP_B-barrel"/>
</dbReference>
<organism evidence="4 5">
    <name type="scientific">Chitinophaga nivalis</name>
    <dbReference type="NCBI Taxonomy" id="2991709"/>
    <lineage>
        <taxon>Bacteria</taxon>
        <taxon>Pseudomonadati</taxon>
        <taxon>Bacteroidota</taxon>
        <taxon>Chitinophagia</taxon>
        <taxon>Chitinophagales</taxon>
        <taxon>Chitinophagaceae</taxon>
        <taxon>Chitinophaga</taxon>
    </lineage>
</organism>
<proteinExistence type="predicted"/>
<feature type="signal peptide" evidence="2">
    <location>
        <begin position="1"/>
        <end position="20"/>
    </location>
</feature>
<accession>A0ABT3IVX9</accession>
<keyword evidence="5" id="KW-1185">Reference proteome</keyword>
<comment type="caution">
    <text evidence="4">The sequence shown here is derived from an EMBL/GenBank/DDBJ whole genome shotgun (WGS) entry which is preliminary data.</text>
</comment>
<evidence type="ECO:0000313" key="5">
    <source>
        <dbReference type="Proteomes" id="UP001207742"/>
    </source>
</evidence>
<reference evidence="4 5" key="1">
    <citation type="submission" date="2022-10" db="EMBL/GenBank/DDBJ databases">
        <title>Chitinophaga nivalis PC15 sp. nov., isolated from Pyeongchang county, South Korea.</title>
        <authorList>
            <person name="Trinh H.N."/>
        </authorList>
    </citation>
    <scope>NUCLEOTIDE SEQUENCE [LARGE SCALE GENOMIC DNA]</scope>
    <source>
        <strain evidence="4 5">PC14</strain>
    </source>
</reference>
<gene>
    <name evidence="4" type="ORF">OL497_29880</name>
</gene>
<keyword evidence="1 2" id="KW-0732">Signal</keyword>